<keyword evidence="1" id="KW-0732">Signal</keyword>
<sequence length="322" mass="35650">MILRLSSLFALLLLVTMACQNLVAEIDPAKLPPIARKLVVNGYLSPQDTVLAVSVSSSQTVLGDIVTDSVNTVRDATVRLASEGKTVTLAFDPQKRVYTTDARNLPVLVGKTYTLQVQVAGYEAVSSSCTIPATVAVSRLALDSSQTYVGPDLPLGWQYNVRAVWQDPAGQTNYYRVAGYGECLNWRPRFPEASIDTTGPKVIMRGLIGFGRQDQYISDQNQDGQLLLSVRGDVPLNFDYAYYDSTRQMSYSGSYPFSRPLTLRVSVLQTDENYFNYHRARQQQRQSQNNPFAEPVLMPTNIQGGLGCFGAYNRSTMVMVVR</sequence>
<keyword evidence="3" id="KW-1185">Reference proteome</keyword>
<dbReference type="Pfam" id="PF14054">
    <property type="entry name" value="DUF4249"/>
    <property type="match status" value="1"/>
</dbReference>
<organism evidence="2 3">
    <name type="scientific">Larkinella knui</name>
    <dbReference type="NCBI Taxonomy" id="2025310"/>
    <lineage>
        <taxon>Bacteria</taxon>
        <taxon>Pseudomonadati</taxon>
        <taxon>Bacteroidota</taxon>
        <taxon>Cytophagia</taxon>
        <taxon>Cytophagales</taxon>
        <taxon>Spirosomataceae</taxon>
        <taxon>Larkinella</taxon>
    </lineage>
</organism>
<dbReference type="EMBL" id="RQJP01000004">
    <property type="protein sequence ID" value="RRB12849.1"/>
    <property type="molecule type" value="Genomic_DNA"/>
</dbReference>
<feature type="signal peptide" evidence="1">
    <location>
        <begin position="1"/>
        <end position="20"/>
    </location>
</feature>
<dbReference type="RefSeq" id="WP_124908799.1">
    <property type="nucleotide sequence ID" value="NZ_RQJP01000004.1"/>
</dbReference>
<evidence type="ECO:0000313" key="2">
    <source>
        <dbReference type="EMBL" id="RRB12849.1"/>
    </source>
</evidence>
<accession>A0A3P1CHU9</accession>
<evidence type="ECO:0000256" key="1">
    <source>
        <dbReference type="SAM" id="SignalP"/>
    </source>
</evidence>
<gene>
    <name evidence="2" type="ORF">EHT87_22010</name>
</gene>
<feature type="chain" id="PRO_5018009617" evidence="1">
    <location>
        <begin position="21"/>
        <end position="322"/>
    </location>
</feature>
<dbReference type="InterPro" id="IPR025345">
    <property type="entry name" value="DUF4249"/>
</dbReference>
<protein>
    <submittedName>
        <fullName evidence="2">DUF4249 domain-containing protein</fullName>
    </submittedName>
</protein>
<dbReference type="AlphaFoldDB" id="A0A3P1CHU9"/>
<proteinExistence type="predicted"/>
<evidence type="ECO:0000313" key="3">
    <source>
        <dbReference type="Proteomes" id="UP000274271"/>
    </source>
</evidence>
<comment type="caution">
    <text evidence="2">The sequence shown here is derived from an EMBL/GenBank/DDBJ whole genome shotgun (WGS) entry which is preliminary data.</text>
</comment>
<name>A0A3P1CHU9_9BACT</name>
<dbReference type="OrthoDB" id="1115009at2"/>
<dbReference type="Proteomes" id="UP000274271">
    <property type="component" value="Unassembled WGS sequence"/>
</dbReference>
<reference evidence="2 3" key="1">
    <citation type="submission" date="2018-11" db="EMBL/GenBank/DDBJ databases">
        <authorList>
            <person name="Zhou Z."/>
            <person name="Wang G."/>
        </authorList>
    </citation>
    <scope>NUCLEOTIDE SEQUENCE [LARGE SCALE GENOMIC DNA]</scope>
    <source>
        <strain evidence="2 3">KCTC42998</strain>
    </source>
</reference>
<dbReference type="PROSITE" id="PS51257">
    <property type="entry name" value="PROKAR_LIPOPROTEIN"/>
    <property type="match status" value="1"/>
</dbReference>